<evidence type="ECO:0000313" key="1">
    <source>
        <dbReference type="EMBL" id="KAJ8005335.1"/>
    </source>
</evidence>
<sequence length="81" mass="9182">MATEKEPTLPDQSVFDYDYETLRTTGVIIGLILFVSGILIALSLIKQTPCYQRQRCPLRRCRRSAGGVMVESSWEVLYCPP</sequence>
<dbReference type="EMBL" id="CM055738">
    <property type="protein sequence ID" value="KAJ8005335.1"/>
    <property type="molecule type" value="Genomic_DNA"/>
</dbReference>
<name>A0ACC2GPG1_DALPE</name>
<accession>A0ACC2GPG1</accession>
<evidence type="ECO:0000313" key="2">
    <source>
        <dbReference type="Proteomes" id="UP001157502"/>
    </source>
</evidence>
<dbReference type="Proteomes" id="UP001157502">
    <property type="component" value="Chromosome 11"/>
</dbReference>
<protein>
    <submittedName>
        <fullName evidence="1">Uncharacterized protein</fullName>
    </submittedName>
</protein>
<reference evidence="1" key="1">
    <citation type="submission" date="2021-05" db="EMBL/GenBank/DDBJ databases">
        <authorList>
            <person name="Pan Q."/>
            <person name="Jouanno E."/>
            <person name="Zahm M."/>
            <person name="Klopp C."/>
            <person name="Cabau C."/>
            <person name="Louis A."/>
            <person name="Berthelot C."/>
            <person name="Parey E."/>
            <person name="Roest Crollius H."/>
            <person name="Montfort J."/>
            <person name="Robinson-Rechavi M."/>
            <person name="Bouchez O."/>
            <person name="Lampietro C."/>
            <person name="Lopez Roques C."/>
            <person name="Donnadieu C."/>
            <person name="Postlethwait J."/>
            <person name="Bobe J."/>
            <person name="Dillon D."/>
            <person name="Chandos A."/>
            <person name="von Hippel F."/>
            <person name="Guiguen Y."/>
        </authorList>
    </citation>
    <scope>NUCLEOTIDE SEQUENCE</scope>
    <source>
        <strain evidence="1">YG-Jan2019</strain>
    </source>
</reference>
<gene>
    <name evidence="1" type="ORF">DPEC_G00145560</name>
</gene>
<organism evidence="1 2">
    <name type="scientific">Dallia pectoralis</name>
    <name type="common">Alaska blackfish</name>
    <dbReference type="NCBI Taxonomy" id="75939"/>
    <lineage>
        <taxon>Eukaryota</taxon>
        <taxon>Metazoa</taxon>
        <taxon>Chordata</taxon>
        <taxon>Craniata</taxon>
        <taxon>Vertebrata</taxon>
        <taxon>Euteleostomi</taxon>
        <taxon>Actinopterygii</taxon>
        <taxon>Neopterygii</taxon>
        <taxon>Teleostei</taxon>
        <taxon>Protacanthopterygii</taxon>
        <taxon>Esociformes</taxon>
        <taxon>Umbridae</taxon>
        <taxon>Dallia</taxon>
    </lineage>
</organism>
<keyword evidence="2" id="KW-1185">Reference proteome</keyword>
<proteinExistence type="predicted"/>
<comment type="caution">
    <text evidence="1">The sequence shown here is derived from an EMBL/GenBank/DDBJ whole genome shotgun (WGS) entry which is preliminary data.</text>
</comment>